<gene>
    <name evidence="1" type="ORF">LCGC14_1687520</name>
</gene>
<dbReference type="Gene3D" id="3.40.91.30">
    <property type="match status" value="1"/>
</dbReference>
<dbReference type="GO" id="GO:0016032">
    <property type="term" value="P:viral process"/>
    <property type="evidence" value="ECO:0007669"/>
    <property type="project" value="InterPro"/>
</dbReference>
<protein>
    <recommendedName>
        <fullName evidence="2">Nuclease associated modular domain-containing protein</fullName>
    </recommendedName>
</protein>
<name>A0A0F9HLW3_9ZZZZ</name>
<dbReference type="AlphaFoldDB" id="A0A0F9HLW3"/>
<proteinExistence type="predicted"/>
<dbReference type="Pfam" id="PF05367">
    <property type="entry name" value="Phage_endo_I"/>
    <property type="match status" value="1"/>
</dbReference>
<sequence length="252" mass="29443">MLSAIITKVSRCIDCDKKIDKRAERCRSCSSKYKWNHVWELRKGLSVYYCIEEKCNKVVSEKNRRCGSCGQKERNQIPENCANFKDGRTLKEYQCKICEKKVSLESVLNGSGMCRSCSRIEVMKNPKTIEKISNSRKGKVVGRDNHNYGKTLKPHWGKYKDVSMRSSWEVAYGKDLDKLGIKWLYEPKTFDLGNTTYTPDFYLPKIKKFVEIKGYFSNSNKKKMKKFKKQYANIKLKILFQKDLEKLGVLYA</sequence>
<dbReference type="EMBL" id="LAZR01014710">
    <property type="protein sequence ID" value="KKM16271.1"/>
    <property type="molecule type" value="Genomic_DNA"/>
</dbReference>
<dbReference type="GO" id="GO:0015074">
    <property type="term" value="P:DNA integration"/>
    <property type="evidence" value="ECO:0007669"/>
    <property type="project" value="InterPro"/>
</dbReference>
<evidence type="ECO:0000313" key="1">
    <source>
        <dbReference type="EMBL" id="KKM16271.1"/>
    </source>
</evidence>
<evidence type="ECO:0008006" key="2">
    <source>
        <dbReference type="Google" id="ProtNLM"/>
    </source>
</evidence>
<comment type="caution">
    <text evidence="1">The sequence shown here is derived from an EMBL/GenBank/DDBJ whole genome shotgun (WGS) entry which is preliminary data.</text>
</comment>
<organism evidence="1">
    <name type="scientific">marine sediment metagenome</name>
    <dbReference type="NCBI Taxonomy" id="412755"/>
    <lineage>
        <taxon>unclassified sequences</taxon>
        <taxon>metagenomes</taxon>
        <taxon>ecological metagenomes</taxon>
    </lineage>
</organism>
<dbReference type="InterPro" id="IPR008029">
    <property type="entry name" value="Phage_T7_Gp3_endoDNaseI"/>
</dbReference>
<dbReference type="GO" id="GO:0008833">
    <property type="term" value="F:deoxyribonuclease IV (phage-T4-induced) activity"/>
    <property type="evidence" value="ECO:0007669"/>
    <property type="project" value="InterPro"/>
</dbReference>
<dbReference type="InterPro" id="IPR011335">
    <property type="entry name" value="Restrct_endonuc-II-like"/>
</dbReference>
<reference evidence="1" key="1">
    <citation type="journal article" date="2015" name="Nature">
        <title>Complex archaea that bridge the gap between prokaryotes and eukaryotes.</title>
        <authorList>
            <person name="Spang A."/>
            <person name="Saw J.H."/>
            <person name="Jorgensen S.L."/>
            <person name="Zaremba-Niedzwiedzka K."/>
            <person name="Martijn J."/>
            <person name="Lind A.E."/>
            <person name="van Eijk R."/>
            <person name="Schleper C."/>
            <person name="Guy L."/>
            <person name="Ettema T.J."/>
        </authorList>
    </citation>
    <scope>NUCLEOTIDE SEQUENCE</scope>
</reference>
<dbReference type="SUPFAM" id="SSF52980">
    <property type="entry name" value="Restriction endonuclease-like"/>
    <property type="match status" value="1"/>
</dbReference>
<accession>A0A0F9HLW3</accession>